<evidence type="ECO:0000256" key="5">
    <source>
        <dbReference type="SAM" id="Phobius"/>
    </source>
</evidence>
<keyword evidence="5" id="KW-0472">Membrane</keyword>
<dbReference type="EMBL" id="JBHRSK010000007">
    <property type="protein sequence ID" value="MFC2968592.1"/>
    <property type="molecule type" value="Genomic_DNA"/>
</dbReference>
<dbReference type="SUPFAM" id="SSF111369">
    <property type="entry name" value="HlyD-like secretion proteins"/>
    <property type="match status" value="1"/>
</dbReference>
<dbReference type="InterPro" id="IPR050465">
    <property type="entry name" value="UPF0194_transport"/>
</dbReference>
<gene>
    <name evidence="8" type="ORF">ACFOES_10840</name>
</gene>
<dbReference type="InterPro" id="IPR058792">
    <property type="entry name" value="Beta-barrel_RND_2"/>
</dbReference>
<dbReference type="PANTHER" id="PTHR32347">
    <property type="entry name" value="EFFLUX SYSTEM COMPONENT YKNX-RELATED"/>
    <property type="match status" value="1"/>
</dbReference>
<name>A0ABV7AIK9_9RHOB</name>
<dbReference type="Proteomes" id="UP001595443">
    <property type="component" value="Unassembled WGS sequence"/>
</dbReference>
<keyword evidence="5" id="KW-0812">Transmembrane</keyword>
<dbReference type="InterPro" id="IPR006143">
    <property type="entry name" value="RND_pump_MFP"/>
</dbReference>
<evidence type="ECO:0000256" key="4">
    <source>
        <dbReference type="SAM" id="Coils"/>
    </source>
</evidence>
<accession>A0ABV7AIK9</accession>
<feature type="domain" description="CzcB-like barrel-sandwich hybrid" evidence="7">
    <location>
        <begin position="79"/>
        <end position="235"/>
    </location>
</feature>
<feature type="domain" description="CusB-like beta-barrel" evidence="6">
    <location>
        <begin position="243"/>
        <end position="316"/>
    </location>
</feature>
<feature type="transmembrane region" description="Helical" evidence="5">
    <location>
        <begin position="21"/>
        <end position="43"/>
    </location>
</feature>
<evidence type="ECO:0000259" key="6">
    <source>
        <dbReference type="Pfam" id="PF25954"/>
    </source>
</evidence>
<proteinExistence type="inferred from homology"/>
<protein>
    <submittedName>
        <fullName evidence="8">Efflux RND transporter periplasmic adaptor subunit</fullName>
    </submittedName>
</protein>
<evidence type="ECO:0000256" key="3">
    <source>
        <dbReference type="ARBA" id="ARBA00023054"/>
    </source>
</evidence>
<evidence type="ECO:0000256" key="1">
    <source>
        <dbReference type="ARBA" id="ARBA00004196"/>
    </source>
</evidence>
<evidence type="ECO:0000313" key="8">
    <source>
        <dbReference type="EMBL" id="MFC2968592.1"/>
    </source>
</evidence>
<dbReference type="Pfam" id="PF25954">
    <property type="entry name" value="Beta-barrel_RND_2"/>
    <property type="match status" value="1"/>
</dbReference>
<dbReference type="Pfam" id="PF25973">
    <property type="entry name" value="BSH_CzcB"/>
    <property type="match status" value="1"/>
</dbReference>
<evidence type="ECO:0000313" key="9">
    <source>
        <dbReference type="Proteomes" id="UP001595443"/>
    </source>
</evidence>
<reference evidence="9" key="1">
    <citation type="journal article" date="2019" name="Int. J. Syst. Evol. Microbiol.">
        <title>The Global Catalogue of Microorganisms (GCM) 10K type strain sequencing project: providing services to taxonomists for standard genome sequencing and annotation.</title>
        <authorList>
            <consortium name="The Broad Institute Genomics Platform"/>
            <consortium name="The Broad Institute Genome Sequencing Center for Infectious Disease"/>
            <person name="Wu L."/>
            <person name="Ma J."/>
        </authorList>
    </citation>
    <scope>NUCLEOTIDE SEQUENCE [LARGE SCALE GENOMIC DNA]</scope>
    <source>
        <strain evidence="9">KCTC 62192</strain>
    </source>
</reference>
<dbReference type="NCBIfam" id="TIGR01730">
    <property type="entry name" value="RND_mfp"/>
    <property type="match status" value="1"/>
</dbReference>
<keyword evidence="3 4" id="KW-0175">Coiled coil</keyword>
<keyword evidence="5" id="KW-1133">Transmembrane helix</keyword>
<organism evidence="8 9">
    <name type="scientific">Acidimangrovimonas pyrenivorans</name>
    <dbReference type="NCBI Taxonomy" id="2030798"/>
    <lineage>
        <taxon>Bacteria</taxon>
        <taxon>Pseudomonadati</taxon>
        <taxon>Pseudomonadota</taxon>
        <taxon>Alphaproteobacteria</taxon>
        <taxon>Rhodobacterales</taxon>
        <taxon>Paracoccaceae</taxon>
        <taxon>Acidimangrovimonas</taxon>
    </lineage>
</organism>
<comment type="caution">
    <text evidence="8">The sequence shown here is derived from an EMBL/GenBank/DDBJ whole genome shotgun (WGS) entry which is preliminary data.</text>
</comment>
<keyword evidence="9" id="KW-1185">Reference proteome</keyword>
<sequence length="416" mass="43502">MAARPEEITKTLQGGGHGRRVLHWGLWLVVVALLLAGGGYWWAQRSASAEVSYVTEPATRGPLTVTVTATGTVQPTNQVTISSELSGTLAEVDVDFNDQVTKGQVLARLDTTKLQAIVASSEASVASATAAVAQAEASLTEAKENYDTALELDRRGVTTHTNLITVTAAYDRAKASVAIARANLQLASAALAQQKADLQKAVIRSPINGIVLDRQADAGQIVASSLSAPTLFTIAEDLRHMELQVDVDEADIGQVAVGQEASFTVDAYPGRRFAARITQVRYAPETTDGVVTYKAVLSVDNADLLLRPGMTATATIVVKKLDDALTVPNAALRYAPPQVVEDEGGNGSGLLGLLMPHRRGGETVAGTAGRAVYVLRDGAPVEVPVTSGDSDGKRTAVTSDALKAGDKVIVDQSGGR</sequence>
<dbReference type="Gene3D" id="2.40.30.170">
    <property type="match status" value="1"/>
</dbReference>
<dbReference type="PANTHER" id="PTHR32347:SF14">
    <property type="entry name" value="EFFLUX SYSTEM COMPONENT YKNX-RELATED"/>
    <property type="match status" value="1"/>
</dbReference>
<dbReference type="Gene3D" id="2.40.50.100">
    <property type="match status" value="1"/>
</dbReference>
<dbReference type="RefSeq" id="WP_377833290.1">
    <property type="nucleotide sequence ID" value="NZ_JBHRSK010000007.1"/>
</dbReference>
<feature type="coiled-coil region" evidence="4">
    <location>
        <begin position="125"/>
        <end position="152"/>
    </location>
</feature>
<dbReference type="InterPro" id="IPR058647">
    <property type="entry name" value="BSH_CzcB-like"/>
</dbReference>
<evidence type="ECO:0000256" key="2">
    <source>
        <dbReference type="ARBA" id="ARBA00009477"/>
    </source>
</evidence>
<comment type="subcellular location">
    <subcellularLocation>
        <location evidence="1">Cell envelope</location>
    </subcellularLocation>
</comment>
<dbReference type="Gene3D" id="1.10.287.470">
    <property type="entry name" value="Helix hairpin bin"/>
    <property type="match status" value="1"/>
</dbReference>
<evidence type="ECO:0000259" key="7">
    <source>
        <dbReference type="Pfam" id="PF25973"/>
    </source>
</evidence>
<comment type="similarity">
    <text evidence="2">Belongs to the membrane fusion protein (MFP) (TC 8.A.1) family.</text>
</comment>